<dbReference type="GeneID" id="39595179"/>
<dbReference type="Proteomes" id="UP000283841">
    <property type="component" value="Unassembled WGS sequence"/>
</dbReference>
<dbReference type="Gene3D" id="3.40.50.720">
    <property type="entry name" value="NAD(P)-binding Rossmann-like Domain"/>
    <property type="match status" value="1"/>
</dbReference>
<organism evidence="2 3">
    <name type="scientific">Byssochlamys spectabilis</name>
    <name type="common">Paecilomyces variotii</name>
    <dbReference type="NCBI Taxonomy" id="264951"/>
    <lineage>
        <taxon>Eukaryota</taxon>
        <taxon>Fungi</taxon>
        <taxon>Dikarya</taxon>
        <taxon>Ascomycota</taxon>
        <taxon>Pezizomycotina</taxon>
        <taxon>Eurotiomycetes</taxon>
        <taxon>Eurotiomycetidae</taxon>
        <taxon>Eurotiales</taxon>
        <taxon>Thermoascaceae</taxon>
        <taxon>Paecilomyces</taxon>
    </lineage>
</organism>
<dbReference type="Pfam" id="PF00106">
    <property type="entry name" value="adh_short"/>
    <property type="match status" value="1"/>
</dbReference>
<dbReference type="RefSeq" id="XP_028488432.1">
    <property type="nucleotide sequence ID" value="XM_028625902.1"/>
</dbReference>
<protein>
    <submittedName>
        <fullName evidence="2">Putative short-chain dehydrogenase</fullName>
    </submittedName>
</protein>
<gene>
    <name evidence="2" type="ORF">C8Q69DRAFT_183637</name>
</gene>
<dbReference type="STRING" id="264951.A0A443I436"/>
<evidence type="ECO:0000313" key="2">
    <source>
        <dbReference type="EMBL" id="RWQ98787.1"/>
    </source>
</evidence>
<dbReference type="InterPro" id="IPR036291">
    <property type="entry name" value="NAD(P)-bd_dom_sf"/>
</dbReference>
<dbReference type="EMBL" id="RCNU01000002">
    <property type="protein sequence ID" value="RWQ98787.1"/>
    <property type="molecule type" value="Genomic_DNA"/>
</dbReference>
<dbReference type="PANTHER" id="PTHR47534">
    <property type="entry name" value="YALI0E05731P"/>
    <property type="match status" value="1"/>
</dbReference>
<dbReference type="PANTHER" id="PTHR47534:SF3">
    <property type="entry name" value="ALCOHOL DEHYDROGENASE-LIKE C-TERMINAL DOMAIN-CONTAINING PROTEIN"/>
    <property type="match status" value="1"/>
</dbReference>
<dbReference type="SUPFAM" id="SSF51735">
    <property type="entry name" value="NAD(P)-binding Rossmann-fold domains"/>
    <property type="match status" value="1"/>
</dbReference>
<evidence type="ECO:0000313" key="3">
    <source>
        <dbReference type="Proteomes" id="UP000283841"/>
    </source>
</evidence>
<accession>A0A443I436</accession>
<keyword evidence="1" id="KW-0560">Oxidoreductase</keyword>
<dbReference type="AlphaFoldDB" id="A0A443I436"/>
<dbReference type="GO" id="GO:0016491">
    <property type="term" value="F:oxidoreductase activity"/>
    <property type="evidence" value="ECO:0007669"/>
    <property type="project" value="UniProtKB-KW"/>
</dbReference>
<keyword evidence="3" id="KW-1185">Reference proteome</keyword>
<dbReference type="PRINTS" id="PR00081">
    <property type="entry name" value="GDHRDH"/>
</dbReference>
<dbReference type="InterPro" id="IPR052228">
    <property type="entry name" value="Sec_Metab_Biosynth_Oxidored"/>
</dbReference>
<name>A0A443I436_BYSSP</name>
<reference evidence="2 3" key="1">
    <citation type="journal article" date="2018" name="Front. Microbiol.">
        <title>Genomic and genetic insights into a cosmopolitan fungus, Paecilomyces variotii (Eurotiales).</title>
        <authorList>
            <person name="Urquhart A.S."/>
            <person name="Mondo S.J."/>
            <person name="Makela M.R."/>
            <person name="Hane J.K."/>
            <person name="Wiebenga A."/>
            <person name="He G."/>
            <person name="Mihaltcheva S."/>
            <person name="Pangilinan J."/>
            <person name="Lipzen A."/>
            <person name="Barry K."/>
            <person name="de Vries R.P."/>
            <person name="Grigoriev I.V."/>
            <person name="Idnurm A."/>
        </authorList>
    </citation>
    <scope>NUCLEOTIDE SEQUENCE [LARGE SCALE GENOMIC DNA]</scope>
    <source>
        <strain evidence="2 3">CBS 101075</strain>
    </source>
</reference>
<dbReference type="VEuPathDB" id="FungiDB:C8Q69DRAFT_183637"/>
<sequence length="340" mass="36772">MVSLTDVKISNGQLTAATVPKVAVFVGATSGIGRAALENLISKGFPVRVYIIGRDKAAFQPTLSELQASNPSADLIFLEGHISLMAETRRLVDMILIREEYVDLLFLSAGFLPFLGRRETTEGIELSTAVAFYSRQIFIRRLLPLLRAAVNHGAPNFSPRIVNVLGTGVETANLYLDDLTLSGPGHFNVASYVSHVATMTSVSLKRLAEQPENKNVVIIHHHPGFVSTDLLKKSWGDQWDEGKRNMGARAPADTTFSTPEEAGERSLYVITSAKYGGSGVPLREGQGVGLTVKGTGNGSLFCVGDKLETLKLGDLLDSLEDNGSADLIWTHVDRMIGKYS</sequence>
<comment type="caution">
    <text evidence="2">The sequence shown here is derived from an EMBL/GenBank/DDBJ whole genome shotgun (WGS) entry which is preliminary data.</text>
</comment>
<proteinExistence type="predicted"/>
<dbReference type="InterPro" id="IPR002347">
    <property type="entry name" value="SDR_fam"/>
</dbReference>
<evidence type="ECO:0000256" key="1">
    <source>
        <dbReference type="ARBA" id="ARBA00023002"/>
    </source>
</evidence>